<feature type="non-terminal residue" evidence="2">
    <location>
        <position position="1"/>
    </location>
</feature>
<accession>E2BVN1</accession>
<organism evidence="3">
    <name type="scientific">Harpegnathos saltator</name>
    <name type="common">Jerdon's jumping ant</name>
    <dbReference type="NCBI Taxonomy" id="610380"/>
    <lineage>
        <taxon>Eukaryota</taxon>
        <taxon>Metazoa</taxon>
        <taxon>Ecdysozoa</taxon>
        <taxon>Arthropoda</taxon>
        <taxon>Hexapoda</taxon>
        <taxon>Insecta</taxon>
        <taxon>Pterygota</taxon>
        <taxon>Neoptera</taxon>
        <taxon>Endopterygota</taxon>
        <taxon>Hymenoptera</taxon>
        <taxon>Apocrita</taxon>
        <taxon>Aculeata</taxon>
        <taxon>Formicoidea</taxon>
        <taxon>Formicidae</taxon>
        <taxon>Ponerinae</taxon>
        <taxon>Ponerini</taxon>
        <taxon>Harpegnathos</taxon>
    </lineage>
</organism>
<dbReference type="AlphaFoldDB" id="E2BVN1"/>
<name>E2BVN1_HARSA</name>
<proteinExistence type="predicted"/>
<dbReference type="Pfam" id="PF20700">
    <property type="entry name" value="Mutator"/>
    <property type="match status" value="1"/>
</dbReference>
<dbReference type="EMBL" id="GL450903">
    <property type="protein sequence ID" value="EFN80246.1"/>
    <property type="molecule type" value="Genomic_DNA"/>
</dbReference>
<feature type="domain" description="Mutator-like transposase" evidence="1">
    <location>
        <begin position="1"/>
        <end position="47"/>
    </location>
</feature>
<sequence length="48" mass="5327">CACTHSRSAGKMEVDGVIEIFKRSVERLGVCYKNYIGDGDTKTFKSLI</sequence>
<protein>
    <recommendedName>
        <fullName evidence="1">Mutator-like transposase domain-containing protein</fullName>
    </recommendedName>
</protein>
<evidence type="ECO:0000259" key="1">
    <source>
        <dbReference type="Pfam" id="PF20700"/>
    </source>
</evidence>
<evidence type="ECO:0000313" key="3">
    <source>
        <dbReference type="Proteomes" id="UP000008237"/>
    </source>
</evidence>
<reference evidence="2 3" key="1">
    <citation type="journal article" date="2010" name="Science">
        <title>Genomic comparison of the ants Camponotus floridanus and Harpegnathos saltator.</title>
        <authorList>
            <person name="Bonasio R."/>
            <person name="Zhang G."/>
            <person name="Ye C."/>
            <person name="Mutti N.S."/>
            <person name="Fang X."/>
            <person name="Qin N."/>
            <person name="Donahue G."/>
            <person name="Yang P."/>
            <person name="Li Q."/>
            <person name="Li C."/>
            <person name="Zhang P."/>
            <person name="Huang Z."/>
            <person name="Berger S.L."/>
            <person name="Reinberg D."/>
            <person name="Wang J."/>
            <person name="Liebig J."/>
        </authorList>
    </citation>
    <scope>NUCLEOTIDE SEQUENCE [LARGE SCALE GENOMIC DNA]</scope>
    <source>
        <strain evidence="2 3">R22 G/1</strain>
    </source>
</reference>
<gene>
    <name evidence="2" type="ORF">EAI_02947</name>
</gene>
<keyword evidence="3" id="KW-1185">Reference proteome</keyword>
<evidence type="ECO:0000313" key="2">
    <source>
        <dbReference type="EMBL" id="EFN80246.1"/>
    </source>
</evidence>
<dbReference type="InterPro" id="IPR049012">
    <property type="entry name" value="Mutator_transp_dom"/>
</dbReference>
<dbReference type="Proteomes" id="UP000008237">
    <property type="component" value="Unassembled WGS sequence"/>
</dbReference>
<dbReference type="InParanoid" id="E2BVN1"/>
<feature type="non-terminal residue" evidence="2">
    <location>
        <position position="48"/>
    </location>
</feature>